<evidence type="ECO:0000256" key="1">
    <source>
        <dbReference type="SAM" id="MobiDB-lite"/>
    </source>
</evidence>
<dbReference type="InterPro" id="IPR029063">
    <property type="entry name" value="SAM-dependent_MTases_sf"/>
</dbReference>
<sequence length="339" mass="36533">MSDALLDFLSSIGEEVVDAEEESFLLFSRSIPSNNLGFLDSRATTIDLTINSHDYTIHQSPTLLSSTRDGGTTGAVLWKITPLFASWISSVSSNPFWRSGQMLKGGEAAVIELGCGISGLVALTLAPLVRKYVATDQEYVRRFFRQNIDENRHITAAAASSKKGSSKKARAAATGGGGTKRGKDTPNSSNIEFVPLDWEVDVPRNETLHADTTDEAGFDLVVSCDCIYNEALIPSFVRTCADICLLRSAANKPSNEGEEKKNPTIAIIAQQQRSPDVFEAWLKEALRHFRVWRVEKFDVSPSSVSAGEGGGGSSGLGDGSGYVVHVLVLRDDLPISSSS</sequence>
<dbReference type="PANTHER" id="PTHR14614:SF109">
    <property type="entry name" value="RIBOSOMAL LYSINE N-METHYLTRANSFERASE 5"/>
    <property type="match status" value="1"/>
</dbReference>
<evidence type="ECO:0000313" key="3">
    <source>
        <dbReference type="Proteomes" id="UP000053095"/>
    </source>
</evidence>
<dbReference type="GO" id="GO:0008757">
    <property type="term" value="F:S-adenosylmethionine-dependent methyltransferase activity"/>
    <property type="evidence" value="ECO:0007669"/>
    <property type="project" value="UniProtKB-ARBA"/>
</dbReference>
<protein>
    <recommendedName>
        <fullName evidence="4">Diaminohydroxyphosphoribosylamino-pyrimidine deaminase</fullName>
    </recommendedName>
</protein>
<dbReference type="SUPFAM" id="SSF53335">
    <property type="entry name" value="S-adenosyl-L-methionine-dependent methyltransferases"/>
    <property type="match status" value="1"/>
</dbReference>
<dbReference type="Pfam" id="PF10294">
    <property type="entry name" value="Methyltransf_16"/>
    <property type="match status" value="2"/>
</dbReference>
<dbReference type="GO" id="GO:0032991">
    <property type="term" value="C:protein-containing complex"/>
    <property type="evidence" value="ECO:0007669"/>
    <property type="project" value="TreeGrafter"/>
</dbReference>
<dbReference type="GO" id="GO:0005829">
    <property type="term" value="C:cytosol"/>
    <property type="evidence" value="ECO:0007669"/>
    <property type="project" value="TreeGrafter"/>
</dbReference>
<gene>
    <name evidence="2" type="ORF">TCE0_038f12390</name>
</gene>
<accession>A0A0B8N534</accession>
<keyword evidence="3" id="KW-1185">Reference proteome</keyword>
<dbReference type="PANTHER" id="PTHR14614">
    <property type="entry name" value="HEPATOCELLULAR CARCINOMA-ASSOCIATED ANTIGEN"/>
    <property type="match status" value="1"/>
</dbReference>
<dbReference type="AlphaFoldDB" id="A0A0B8N534"/>
<reference evidence="3" key="1">
    <citation type="journal article" date="2015" name="Genome Announc.">
        <title>Draft genome sequence of Talaromyces cellulolyticus strain Y-94, a source of lignocellulosic biomass-degrading enzymes.</title>
        <authorList>
            <person name="Fujii T."/>
            <person name="Koike H."/>
            <person name="Sawayama S."/>
            <person name="Yano S."/>
            <person name="Inoue H."/>
        </authorList>
    </citation>
    <scope>NUCLEOTIDE SEQUENCE [LARGE SCALE GENOMIC DNA]</scope>
    <source>
        <strain evidence="3">Y-94</strain>
    </source>
</reference>
<name>A0A0B8N534_TALPI</name>
<dbReference type="EMBL" id="DF933834">
    <property type="protein sequence ID" value="GAM40216.1"/>
    <property type="molecule type" value="Genomic_DNA"/>
</dbReference>
<feature type="region of interest" description="Disordered" evidence="1">
    <location>
        <begin position="157"/>
        <end position="191"/>
    </location>
</feature>
<dbReference type="InterPro" id="IPR019410">
    <property type="entry name" value="Methyltransf_16"/>
</dbReference>
<dbReference type="Gene3D" id="3.40.50.150">
    <property type="entry name" value="Vaccinia Virus protein VP39"/>
    <property type="match status" value="1"/>
</dbReference>
<evidence type="ECO:0008006" key="4">
    <source>
        <dbReference type="Google" id="ProtNLM"/>
    </source>
</evidence>
<organism evidence="2 3">
    <name type="scientific">Talaromyces pinophilus</name>
    <name type="common">Penicillium pinophilum</name>
    <dbReference type="NCBI Taxonomy" id="128442"/>
    <lineage>
        <taxon>Eukaryota</taxon>
        <taxon>Fungi</taxon>
        <taxon>Dikarya</taxon>
        <taxon>Ascomycota</taxon>
        <taxon>Pezizomycotina</taxon>
        <taxon>Eurotiomycetes</taxon>
        <taxon>Eurotiomycetidae</taxon>
        <taxon>Eurotiales</taxon>
        <taxon>Trichocomaceae</taxon>
        <taxon>Talaromyces</taxon>
        <taxon>Talaromyces sect. Talaromyces</taxon>
    </lineage>
</organism>
<evidence type="ECO:0000313" key="2">
    <source>
        <dbReference type="EMBL" id="GAM40216.1"/>
    </source>
</evidence>
<proteinExistence type="predicted"/>
<dbReference type="Proteomes" id="UP000053095">
    <property type="component" value="Unassembled WGS sequence"/>
</dbReference>